<dbReference type="Proteomes" id="UP000789759">
    <property type="component" value="Unassembled WGS sequence"/>
</dbReference>
<dbReference type="AlphaFoldDB" id="A0A9N9PLB2"/>
<keyword evidence="2" id="KW-1185">Reference proteome</keyword>
<reference evidence="1" key="1">
    <citation type="submission" date="2021-06" db="EMBL/GenBank/DDBJ databases">
        <authorList>
            <person name="Kallberg Y."/>
            <person name="Tangrot J."/>
            <person name="Rosling A."/>
        </authorList>
    </citation>
    <scope>NUCLEOTIDE SEQUENCE</scope>
    <source>
        <strain evidence="1">FL966</strain>
    </source>
</reference>
<dbReference type="InterPro" id="IPR043504">
    <property type="entry name" value="Peptidase_S1_PA_chymotrypsin"/>
</dbReference>
<dbReference type="SUPFAM" id="SSF50494">
    <property type="entry name" value="Trypsin-like serine proteases"/>
    <property type="match status" value="1"/>
</dbReference>
<dbReference type="Gene3D" id="2.40.10.10">
    <property type="entry name" value="Trypsin-like serine proteases"/>
    <property type="match status" value="2"/>
</dbReference>
<evidence type="ECO:0000313" key="1">
    <source>
        <dbReference type="EMBL" id="CAG8828011.1"/>
    </source>
</evidence>
<accession>A0A9N9PLB2</accession>
<proteinExistence type="predicted"/>
<dbReference type="EMBL" id="CAJVQA010059923">
    <property type="protein sequence ID" value="CAG8828011.1"/>
    <property type="molecule type" value="Genomic_DNA"/>
</dbReference>
<dbReference type="CDD" id="cd21112">
    <property type="entry name" value="alphaLP-like"/>
    <property type="match status" value="1"/>
</dbReference>
<organism evidence="1 2">
    <name type="scientific">Cetraspora pellucida</name>
    <dbReference type="NCBI Taxonomy" id="1433469"/>
    <lineage>
        <taxon>Eukaryota</taxon>
        <taxon>Fungi</taxon>
        <taxon>Fungi incertae sedis</taxon>
        <taxon>Mucoromycota</taxon>
        <taxon>Glomeromycotina</taxon>
        <taxon>Glomeromycetes</taxon>
        <taxon>Diversisporales</taxon>
        <taxon>Gigasporaceae</taxon>
        <taxon>Cetraspora</taxon>
    </lineage>
</organism>
<comment type="caution">
    <text evidence="1">The sequence shown here is derived from an EMBL/GenBank/DDBJ whole genome shotgun (WGS) entry which is preliminary data.</text>
</comment>
<dbReference type="InterPro" id="IPR009003">
    <property type="entry name" value="Peptidase_S1_PA"/>
</dbReference>
<evidence type="ECO:0000313" key="2">
    <source>
        <dbReference type="Proteomes" id="UP000789759"/>
    </source>
</evidence>
<feature type="non-terminal residue" evidence="1">
    <location>
        <position position="1"/>
    </location>
</feature>
<gene>
    <name evidence="1" type="ORF">CPELLU_LOCUS20352</name>
</gene>
<dbReference type="OrthoDB" id="2345133at2759"/>
<name>A0A9N9PLB2_9GLOM</name>
<sequence length="227" mass="24780">SSALKTRDIEKVIFGGDLLVSEDGDHCTAGFWARQDDSNFLVTAGHCAKDNTHTPDGNVRFYHDTIPRYFVGEMTYYEYQEVDYGFILVDNPEILVIPNIKNVNGAYRELFIIGTVDTVTVGSQICIAGAFSHVSCGNVTGINVSAELRDGGKLEGAINSTAIVQSGDSGGPAFQFKDRFPQFVYLAGIAIAGGENFSYIEPLNKILDDNMIPVSYNPILFDFDTPP</sequence>
<protein>
    <submittedName>
        <fullName evidence="1">22249_t:CDS:1</fullName>
    </submittedName>
</protein>